<feature type="chain" id="PRO_5015393923" evidence="2">
    <location>
        <begin position="19"/>
        <end position="496"/>
    </location>
</feature>
<feature type="region of interest" description="Disordered" evidence="1">
    <location>
        <begin position="22"/>
        <end position="59"/>
    </location>
</feature>
<comment type="caution">
    <text evidence="3">The sequence shown here is derived from an EMBL/GenBank/DDBJ whole genome shotgun (WGS) entry which is preliminary data.</text>
</comment>
<reference evidence="3 4" key="1">
    <citation type="submission" date="2018-02" db="EMBL/GenBank/DDBJ databases">
        <title>Comparative genomes isolates from brazilian mangrove.</title>
        <authorList>
            <person name="Araujo J.E."/>
            <person name="Taketani R.G."/>
            <person name="Silva M.C.P."/>
            <person name="Loureco M.V."/>
            <person name="Andreote F.D."/>
        </authorList>
    </citation>
    <scope>NUCLEOTIDE SEQUENCE [LARGE SCALE GENOMIC DNA]</scope>
    <source>
        <strain evidence="3 4">Nap-Phe MGV</strain>
    </source>
</reference>
<name>A0A2S8GUQ4_9BACT</name>
<feature type="signal peptide" evidence="2">
    <location>
        <begin position="1"/>
        <end position="18"/>
    </location>
</feature>
<gene>
    <name evidence="3" type="ORF">C5Y93_00280</name>
</gene>
<dbReference type="EMBL" id="PUHZ01000001">
    <property type="protein sequence ID" value="PQO48153.1"/>
    <property type="molecule type" value="Genomic_DNA"/>
</dbReference>
<proteinExistence type="predicted"/>
<sequence>MWTALTLSTVLLAGQANAEKTTFANQPGQGTIGPESSAVDHHASGGWQTGQQQVGQPGPQMLPGPNPYVAMDPYGQMMMPNMAASYGVMPVGYGMPMEAGYGMPGQPMMDPNVMPVGYGHGGHGGCQSCGGGGCDSCMGGHGGGLQGGCNACGGAGCGGCCGLTGGGVYCGFSRGIGNAWDLSNYGGRCAPRYFDVGFDATFFTFEPGNNNTVLTSQGGANNPVLDTQDSSFDYKGGGRLTLQRSAFVGSYFEFSYLGFGNWASSRSVTGPGNLFSPFSGFGTDPVAPGYAEVDSANLQSFETSNNFDSFEINLRRFFTSPNCWLQSSYWAGFRYVRVADDSIYLSSGNTGGLIYEVDATNDMYGVQFGLDSTVRLTTRWSVTAFGEVGVYGTTATQKSTISFGNIEINERASQSRASMVAEGGAMSTFRLHPRVTLRAGYQVVYVDGIALSSDSFNFQTGGVSPLGTALANRPGVLNDNGNAIYHGPTVGMEYTW</sequence>
<evidence type="ECO:0000256" key="2">
    <source>
        <dbReference type="SAM" id="SignalP"/>
    </source>
</evidence>
<evidence type="ECO:0000256" key="1">
    <source>
        <dbReference type="SAM" id="MobiDB-lite"/>
    </source>
</evidence>
<evidence type="ECO:0000313" key="4">
    <source>
        <dbReference type="Proteomes" id="UP000237819"/>
    </source>
</evidence>
<protein>
    <submittedName>
        <fullName evidence="3">Uncharacterized protein</fullName>
    </submittedName>
</protein>
<feature type="compositionally biased region" description="Low complexity" evidence="1">
    <location>
        <begin position="45"/>
        <end position="59"/>
    </location>
</feature>
<accession>A0A2S8GUQ4</accession>
<keyword evidence="2" id="KW-0732">Signal</keyword>
<dbReference type="AlphaFoldDB" id="A0A2S8GUQ4"/>
<evidence type="ECO:0000313" key="3">
    <source>
        <dbReference type="EMBL" id="PQO48153.1"/>
    </source>
</evidence>
<dbReference type="Proteomes" id="UP000237819">
    <property type="component" value="Unassembled WGS sequence"/>
</dbReference>
<organism evidence="3 4">
    <name type="scientific">Blastopirellula marina</name>
    <dbReference type="NCBI Taxonomy" id="124"/>
    <lineage>
        <taxon>Bacteria</taxon>
        <taxon>Pseudomonadati</taxon>
        <taxon>Planctomycetota</taxon>
        <taxon>Planctomycetia</taxon>
        <taxon>Pirellulales</taxon>
        <taxon>Pirellulaceae</taxon>
        <taxon>Blastopirellula</taxon>
    </lineage>
</organism>